<feature type="transmembrane region" description="Helical" evidence="1">
    <location>
        <begin position="33"/>
        <end position="54"/>
    </location>
</feature>
<proteinExistence type="predicted"/>
<evidence type="ECO:0000313" key="3">
    <source>
        <dbReference type="Proteomes" id="UP000075714"/>
    </source>
</evidence>
<organism evidence="2 3">
    <name type="scientific">Gonium pectorale</name>
    <name type="common">Green alga</name>
    <dbReference type="NCBI Taxonomy" id="33097"/>
    <lineage>
        <taxon>Eukaryota</taxon>
        <taxon>Viridiplantae</taxon>
        <taxon>Chlorophyta</taxon>
        <taxon>core chlorophytes</taxon>
        <taxon>Chlorophyceae</taxon>
        <taxon>CS clade</taxon>
        <taxon>Chlamydomonadales</taxon>
        <taxon>Volvocaceae</taxon>
        <taxon>Gonium</taxon>
    </lineage>
</organism>
<keyword evidence="1" id="KW-0472">Membrane</keyword>
<evidence type="ECO:0000313" key="2">
    <source>
        <dbReference type="EMBL" id="KXZ45352.1"/>
    </source>
</evidence>
<dbReference type="AlphaFoldDB" id="A0A150G677"/>
<feature type="transmembrane region" description="Helical" evidence="1">
    <location>
        <begin position="111"/>
        <end position="132"/>
    </location>
</feature>
<keyword evidence="3" id="KW-1185">Reference proteome</keyword>
<feature type="transmembrane region" description="Helical" evidence="1">
    <location>
        <begin position="60"/>
        <end position="82"/>
    </location>
</feature>
<keyword evidence="1" id="KW-1133">Transmembrane helix</keyword>
<reference evidence="3" key="1">
    <citation type="journal article" date="2016" name="Nat. Commun.">
        <title>The Gonium pectorale genome demonstrates co-option of cell cycle regulation during the evolution of multicellularity.</title>
        <authorList>
            <person name="Hanschen E.R."/>
            <person name="Marriage T.N."/>
            <person name="Ferris P.J."/>
            <person name="Hamaji T."/>
            <person name="Toyoda A."/>
            <person name="Fujiyama A."/>
            <person name="Neme R."/>
            <person name="Noguchi H."/>
            <person name="Minakuchi Y."/>
            <person name="Suzuki M."/>
            <person name="Kawai-Toyooka H."/>
            <person name="Smith D.R."/>
            <person name="Sparks H."/>
            <person name="Anderson J."/>
            <person name="Bakaric R."/>
            <person name="Luria V."/>
            <person name="Karger A."/>
            <person name="Kirschner M.W."/>
            <person name="Durand P.M."/>
            <person name="Michod R.E."/>
            <person name="Nozaki H."/>
            <person name="Olson B.J."/>
        </authorList>
    </citation>
    <scope>NUCLEOTIDE SEQUENCE [LARGE SCALE GENOMIC DNA]</scope>
    <source>
        <strain evidence="3">NIES-2863</strain>
    </source>
</reference>
<keyword evidence="1" id="KW-0812">Transmembrane</keyword>
<dbReference type="OrthoDB" id="542372at2759"/>
<protein>
    <submittedName>
        <fullName evidence="2">Uncharacterized protein</fullName>
    </submittedName>
</protein>
<feature type="transmembrane region" description="Helical" evidence="1">
    <location>
        <begin position="6"/>
        <end position="26"/>
    </location>
</feature>
<gene>
    <name evidence="2" type="ORF">GPECTOR_55g258</name>
</gene>
<dbReference type="EMBL" id="LSYV01000056">
    <property type="protein sequence ID" value="KXZ45352.1"/>
    <property type="molecule type" value="Genomic_DNA"/>
</dbReference>
<comment type="caution">
    <text evidence="2">The sequence shown here is derived from an EMBL/GenBank/DDBJ whole genome shotgun (WGS) entry which is preliminary data.</text>
</comment>
<name>A0A150G677_GONPE</name>
<dbReference type="Proteomes" id="UP000075714">
    <property type="component" value="Unassembled WGS sequence"/>
</dbReference>
<accession>A0A150G677</accession>
<sequence>MSLQALALGCCFLFLGYYSCQFITATNPLRREYLGALALCTALHAVLAAGRAWFNPAAAAAASASTIVVGLVAGGCVTALLVHDKAAAPNPWVDGAEVKVPADKARAARRIVAVCTHCLWALAVVAYHLPYMPSAVQSLVGPYLGPGSTAQLAPLYCIGGAVATDVIALARFLSYVSGRVRKADKKGKND</sequence>
<feature type="transmembrane region" description="Helical" evidence="1">
    <location>
        <begin position="152"/>
        <end position="176"/>
    </location>
</feature>
<evidence type="ECO:0000256" key="1">
    <source>
        <dbReference type="SAM" id="Phobius"/>
    </source>
</evidence>